<organism evidence="8 9">
    <name type="scientific">Dioscorea zingiberensis</name>
    <dbReference type="NCBI Taxonomy" id="325984"/>
    <lineage>
        <taxon>Eukaryota</taxon>
        <taxon>Viridiplantae</taxon>
        <taxon>Streptophyta</taxon>
        <taxon>Embryophyta</taxon>
        <taxon>Tracheophyta</taxon>
        <taxon>Spermatophyta</taxon>
        <taxon>Magnoliopsida</taxon>
        <taxon>Liliopsida</taxon>
        <taxon>Dioscoreales</taxon>
        <taxon>Dioscoreaceae</taxon>
        <taxon>Dioscorea</taxon>
    </lineage>
</organism>
<dbReference type="AlphaFoldDB" id="A0A9D5D8T1"/>
<dbReference type="EMBL" id="JAGGNH010000001">
    <property type="protein sequence ID" value="KAJ0986954.1"/>
    <property type="molecule type" value="Genomic_DNA"/>
</dbReference>
<proteinExistence type="predicted"/>
<feature type="region of interest" description="Disordered" evidence="5">
    <location>
        <begin position="1"/>
        <end position="20"/>
    </location>
</feature>
<keyword evidence="3 6" id="KW-1133">Transmembrane helix</keyword>
<evidence type="ECO:0000256" key="1">
    <source>
        <dbReference type="ARBA" id="ARBA00004167"/>
    </source>
</evidence>
<reference evidence="8" key="1">
    <citation type="submission" date="2021-03" db="EMBL/GenBank/DDBJ databases">
        <authorList>
            <person name="Li Z."/>
            <person name="Yang C."/>
        </authorList>
    </citation>
    <scope>NUCLEOTIDE SEQUENCE</scope>
    <source>
        <strain evidence="8">Dzin_1.0</strain>
        <tissue evidence="8">Leaf</tissue>
    </source>
</reference>
<evidence type="ECO:0000313" key="8">
    <source>
        <dbReference type="EMBL" id="KAJ0986954.1"/>
    </source>
</evidence>
<dbReference type="GO" id="GO:0098542">
    <property type="term" value="P:defense response to other organism"/>
    <property type="evidence" value="ECO:0007669"/>
    <property type="project" value="InterPro"/>
</dbReference>
<feature type="compositionally biased region" description="Basic and acidic residues" evidence="5">
    <location>
        <begin position="204"/>
        <end position="223"/>
    </location>
</feature>
<evidence type="ECO:0000259" key="7">
    <source>
        <dbReference type="Pfam" id="PF03168"/>
    </source>
</evidence>
<sequence length="235" mass="26660">MPSHPHHHPSHSTTSNISSNGMKQGFLPLPPRNFSNNNTPQSQHRLLPPHRKTNPLVWFGAILCIFFSLFLILAGIITLIVFLFIKPRNPVFDTPNASLNSIVLVSPFYLNGDLTLLANFSNPNKKIDVIFDYISIELYFSNRLIAAQGLPPFAQRRGEVRLASVHMISSEVYLPPELALQLQKQISTNTVMYNIRGTFKVKEKRWDSEQQPERGQRGRREADGATVGSQLRWCE</sequence>
<dbReference type="PANTHER" id="PTHR31234:SF42">
    <property type="entry name" value="LATE EMBRYOGENESIS ABUNDANT (LEA) HYDROXYPROLINE-RICH GLYCOPROTEIN FAMILY"/>
    <property type="match status" value="1"/>
</dbReference>
<feature type="region of interest" description="Disordered" evidence="5">
    <location>
        <begin position="204"/>
        <end position="235"/>
    </location>
</feature>
<accession>A0A9D5D8T1</accession>
<evidence type="ECO:0000256" key="6">
    <source>
        <dbReference type="SAM" id="Phobius"/>
    </source>
</evidence>
<dbReference type="GO" id="GO:0005886">
    <property type="term" value="C:plasma membrane"/>
    <property type="evidence" value="ECO:0007669"/>
    <property type="project" value="TreeGrafter"/>
</dbReference>
<keyword evidence="9" id="KW-1185">Reference proteome</keyword>
<evidence type="ECO:0000256" key="3">
    <source>
        <dbReference type="ARBA" id="ARBA00022989"/>
    </source>
</evidence>
<keyword evidence="4 6" id="KW-0472">Membrane</keyword>
<keyword evidence="2 6" id="KW-0812">Transmembrane</keyword>
<dbReference type="Proteomes" id="UP001085076">
    <property type="component" value="Miscellaneous, Linkage group lg01"/>
</dbReference>
<evidence type="ECO:0000256" key="5">
    <source>
        <dbReference type="SAM" id="MobiDB-lite"/>
    </source>
</evidence>
<protein>
    <recommendedName>
        <fullName evidence="7">Late embryogenesis abundant protein LEA-2 subgroup domain-containing protein</fullName>
    </recommendedName>
</protein>
<dbReference type="InterPro" id="IPR004864">
    <property type="entry name" value="LEA_2"/>
</dbReference>
<feature type="transmembrane region" description="Helical" evidence="6">
    <location>
        <begin position="56"/>
        <end position="85"/>
    </location>
</feature>
<comment type="subcellular location">
    <subcellularLocation>
        <location evidence="1">Membrane</location>
        <topology evidence="1">Single-pass membrane protein</topology>
    </subcellularLocation>
</comment>
<dbReference type="InterPro" id="IPR044839">
    <property type="entry name" value="NDR1-like"/>
</dbReference>
<dbReference type="PANTHER" id="PTHR31234">
    <property type="entry name" value="LATE EMBRYOGENESIS ABUNDANT (LEA) HYDROXYPROLINE-RICH GLYCOPROTEIN FAMILY"/>
    <property type="match status" value="1"/>
</dbReference>
<name>A0A9D5D8T1_9LILI</name>
<feature type="domain" description="Late embryogenesis abundant protein LEA-2 subgroup" evidence="7">
    <location>
        <begin position="121"/>
        <end position="204"/>
    </location>
</feature>
<feature type="compositionally biased region" description="Basic residues" evidence="5">
    <location>
        <begin position="1"/>
        <end position="10"/>
    </location>
</feature>
<evidence type="ECO:0000256" key="2">
    <source>
        <dbReference type="ARBA" id="ARBA00022692"/>
    </source>
</evidence>
<gene>
    <name evidence="8" type="ORF">J5N97_005310</name>
</gene>
<reference evidence="8" key="2">
    <citation type="journal article" date="2022" name="Hortic Res">
        <title>The genome of Dioscorea zingiberensis sheds light on the biosynthesis, origin and evolution of the medicinally important diosgenin saponins.</title>
        <authorList>
            <person name="Li Y."/>
            <person name="Tan C."/>
            <person name="Li Z."/>
            <person name="Guo J."/>
            <person name="Li S."/>
            <person name="Chen X."/>
            <person name="Wang C."/>
            <person name="Dai X."/>
            <person name="Yang H."/>
            <person name="Song W."/>
            <person name="Hou L."/>
            <person name="Xu J."/>
            <person name="Tong Z."/>
            <person name="Xu A."/>
            <person name="Yuan X."/>
            <person name="Wang W."/>
            <person name="Yang Q."/>
            <person name="Chen L."/>
            <person name="Sun Z."/>
            <person name="Wang K."/>
            <person name="Pan B."/>
            <person name="Chen J."/>
            <person name="Bao Y."/>
            <person name="Liu F."/>
            <person name="Qi X."/>
            <person name="Gang D.R."/>
            <person name="Wen J."/>
            <person name="Li J."/>
        </authorList>
    </citation>
    <scope>NUCLEOTIDE SEQUENCE</scope>
    <source>
        <strain evidence="8">Dzin_1.0</strain>
    </source>
</reference>
<comment type="caution">
    <text evidence="8">The sequence shown here is derived from an EMBL/GenBank/DDBJ whole genome shotgun (WGS) entry which is preliminary data.</text>
</comment>
<dbReference type="OrthoDB" id="630676at2759"/>
<evidence type="ECO:0000313" key="9">
    <source>
        <dbReference type="Proteomes" id="UP001085076"/>
    </source>
</evidence>
<evidence type="ECO:0000256" key="4">
    <source>
        <dbReference type="ARBA" id="ARBA00023136"/>
    </source>
</evidence>
<dbReference type="Pfam" id="PF03168">
    <property type="entry name" value="LEA_2"/>
    <property type="match status" value="1"/>
</dbReference>